<feature type="non-terminal residue" evidence="3">
    <location>
        <position position="1"/>
    </location>
</feature>
<dbReference type="GO" id="GO:0015937">
    <property type="term" value="P:coenzyme A biosynthetic process"/>
    <property type="evidence" value="ECO:0007669"/>
    <property type="project" value="TreeGrafter"/>
</dbReference>
<reference evidence="3 4" key="1">
    <citation type="journal article" date="2007" name="Nat. Biotechnol.">
        <title>Genome sequence of the lignocellulose-bioconverting and xylose-fermenting yeast Pichia stipitis.</title>
        <authorList>
            <person name="Jeffries T.W."/>
            <person name="Grigoriev I.V."/>
            <person name="Grimwood J."/>
            <person name="Laplaza J.M."/>
            <person name="Aerts A."/>
            <person name="Salamov A."/>
            <person name="Schmutz J."/>
            <person name="Lindquist E."/>
            <person name="Dehal P."/>
            <person name="Shapiro H."/>
            <person name="Jin Y.S."/>
            <person name="Passoth V."/>
            <person name="Richardson P.M."/>
        </authorList>
    </citation>
    <scope>NUCLEOTIDE SEQUENCE [LARGE SCALE GENOMIC DNA]</scope>
    <source>
        <strain evidence="4">ATCC 58785 / CBS 6054 / NBRC 10063 / NRRL Y-11545</strain>
    </source>
</reference>
<feature type="transmembrane region" description="Helical" evidence="1">
    <location>
        <begin position="20"/>
        <end position="44"/>
    </location>
</feature>
<evidence type="ECO:0000313" key="4">
    <source>
        <dbReference type="Proteomes" id="UP000002258"/>
    </source>
</evidence>
<dbReference type="RefSeq" id="XP_001385253.2">
    <property type="nucleotide sequence ID" value="XM_001385216.1"/>
</dbReference>
<dbReference type="InParanoid" id="A3LW57"/>
<dbReference type="STRING" id="322104.A3LW57"/>
<dbReference type="PANTHER" id="PTHR10695:SF46">
    <property type="entry name" value="BIFUNCTIONAL COENZYME A SYNTHASE-RELATED"/>
    <property type="match status" value="1"/>
</dbReference>
<dbReference type="Gene3D" id="3.40.50.620">
    <property type="entry name" value="HUPs"/>
    <property type="match status" value="1"/>
</dbReference>
<accession>A3LW57</accession>
<sequence>QFNVAAVGGTFDHIHDGHKILLSVALFLAGKKLIVGVTGAAMLVKKKFAEVLESYSVRQQSVVSFLTLVSIDDSVSYEIYEINDICGPTGFVRDIDALVVSYESIKGGEFVNNYRKERGFSTLDVSVIKVIGEDEVSSDNNWAGKLSSTDIREKESKLL</sequence>
<dbReference type="InterPro" id="IPR014729">
    <property type="entry name" value="Rossmann-like_a/b/a_fold"/>
</dbReference>
<keyword evidence="1" id="KW-0472">Membrane</keyword>
<name>A3LW57_PICST</name>
<dbReference type="EMBL" id="CP000499">
    <property type="protein sequence ID" value="ABN67224.2"/>
    <property type="molecule type" value="Genomic_DNA"/>
</dbReference>
<dbReference type="eggNOG" id="KOG3351">
    <property type="taxonomic scope" value="Eukaryota"/>
</dbReference>
<dbReference type="GeneID" id="4839648"/>
<dbReference type="HOGENOM" id="CLU_035272_4_1_1"/>
<evidence type="ECO:0000256" key="1">
    <source>
        <dbReference type="SAM" id="Phobius"/>
    </source>
</evidence>
<feature type="domain" description="Cytidyltransferase-like" evidence="2">
    <location>
        <begin position="7"/>
        <end position="154"/>
    </location>
</feature>
<evidence type="ECO:0000313" key="3">
    <source>
        <dbReference type="EMBL" id="ABN67224.2"/>
    </source>
</evidence>
<dbReference type="NCBIfam" id="NF001985">
    <property type="entry name" value="PRK00777.1"/>
    <property type="match status" value="1"/>
</dbReference>
<dbReference type="GO" id="GO:0004140">
    <property type="term" value="F:dephospho-CoA kinase activity"/>
    <property type="evidence" value="ECO:0007669"/>
    <property type="project" value="TreeGrafter"/>
</dbReference>
<keyword evidence="1" id="KW-1133">Transmembrane helix</keyword>
<dbReference type="OrthoDB" id="330671at2759"/>
<keyword evidence="1" id="KW-0812">Transmembrane</keyword>
<dbReference type="PANTHER" id="PTHR10695">
    <property type="entry name" value="DEPHOSPHO-COA KINASE-RELATED"/>
    <property type="match status" value="1"/>
</dbReference>
<organism evidence="3 4">
    <name type="scientific">Scheffersomyces stipitis (strain ATCC 58785 / CBS 6054 / NBRC 10063 / NRRL Y-11545)</name>
    <name type="common">Yeast</name>
    <name type="synonym">Pichia stipitis</name>
    <dbReference type="NCBI Taxonomy" id="322104"/>
    <lineage>
        <taxon>Eukaryota</taxon>
        <taxon>Fungi</taxon>
        <taxon>Dikarya</taxon>
        <taxon>Ascomycota</taxon>
        <taxon>Saccharomycotina</taxon>
        <taxon>Pichiomycetes</taxon>
        <taxon>Debaryomycetaceae</taxon>
        <taxon>Scheffersomyces</taxon>
    </lineage>
</organism>
<dbReference type="SUPFAM" id="SSF52374">
    <property type="entry name" value="Nucleotidylyl transferase"/>
    <property type="match status" value="1"/>
</dbReference>
<dbReference type="KEGG" id="pic:PICST_46142"/>
<dbReference type="OMA" id="APHEQAV"/>
<dbReference type="Proteomes" id="UP000002258">
    <property type="component" value="Chromosome 5"/>
</dbReference>
<protein>
    <recommendedName>
        <fullName evidence="2">Cytidyltransferase-like domain-containing protein</fullName>
    </recommendedName>
</protein>
<keyword evidence="4" id="KW-1185">Reference proteome</keyword>
<proteinExistence type="predicted"/>
<dbReference type="InterPro" id="IPR004821">
    <property type="entry name" value="Cyt_trans-like"/>
</dbReference>
<dbReference type="AlphaFoldDB" id="A3LW57"/>
<evidence type="ECO:0000259" key="2">
    <source>
        <dbReference type="Pfam" id="PF01467"/>
    </source>
</evidence>
<dbReference type="Pfam" id="PF01467">
    <property type="entry name" value="CTP_transf_like"/>
    <property type="match status" value="1"/>
</dbReference>
<gene>
    <name evidence="3" type="ORF">PICST_46142</name>
</gene>